<feature type="compositionally biased region" description="Polar residues" evidence="8">
    <location>
        <begin position="213"/>
        <end position="234"/>
    </location>
</feature>
<feature type="compositionally biased region" description="Basic and acidic residues" evidence="8">
    <location>
        <begin position="171"/>
        <end position="185"/>
    </location>
</feature>
<feature type="compositionally biased region" description="Polar residues" evidence="8">
    <location>
        <begin position="161"/>
        <end position="170"/>
    </location>
</feature>
<feature type="transmembrane region" description="Helical" evidence="9">
    <location>
        <begin position="428"/>
        <end position="447"/>
    </location>
</feature>
<protein>
    <submittedName>
        <fullName evidence="10">DUF2029 domain-containing protein</fullName>
    </submittedName>
</protein>
<evidence type="ECO:0000256" key="8">
    <source>
        <dbReference type="SAM" id="MobiDB-lite"/>
    </source>
</evidence>
<name>A0ABS1VVF4_9ACTN</name>
<feature type="transmembrane region" description="Helical" evidence="9">
    <location>
        <begin position="337"/>
        <end position="359"/>
    </location>
</feature>
<feature type="region of interest" description="Disordered" evidence="8">
    <location>
        <begin position="110"/>
        <end position="254"/>
    </location>
</feature>
<evidence type="ECO:0000256" key="6">
    <source>
        <dbReference type="ARBA" id="ARBA00023136"/>
    </source>
</evidence>
<feature type="transmembrane region" description="Helical" evidence="9">
    <location>
        <begin position="479"/>
        <end position="495"/>
    </location>
</feature>
<keyword evidence="5 9" id="KW-1133">Transmembrane helix</keyword>
<dbReference type="Pfam" id="PF09594">
    <property type="entry name" value="GT87"/>
    <property type="match status" value="2"/>
</dbReference>
<feature type="compositionally biased region" description="Polar residues" evidence="8">
    <location>
        <begin position="138"/>
        <end position="154"/>
    </location>
</feature>
<dbReference type="RefSeq" id="WP_202995066.1">
    <property type="nucleotide sequence ID" value="NZ_JAENHO010000008.1"/>
</dbReference>
<comment type="subcellular location">
    <subcellularLocation>
        <location evidence="1">Cell membrane</location>
        <topology evidence="1">Multi-pass membrane protein</topology>
    </subcellularLocation>
</comment>
<keyword evidence="6 9" id="KW-0472">Membrane</keyword>
<dbReference type="EMBL" id="JAENHO010000008">
    <property type="protein sequence ID" value="MBL7258457.1"/>
    <property type="molecule type" value="Genomic_DNA"/>
</dbReference>
<accession>A0ABS1VVF4</accession>
<feature type="transmembrane region" description="Helical" evidence="9">
    <location>
        <begin position="453"/>
        <end position="472"/>
    </location>
</feature>
<keyword evidence="3" id="KW-0808">Transferase</keyword>
<evidence type="ECO:0000256" key="2">
    <source>
        <dbReference type="ARBA" id="ARBA00022475"/>
    </source>
</evidence>
<reference evidence="10 11" key="1">
    <citation type="submission" date="2021-01" db="EMBL/GenBank/DDBJ databases">
        <title>Actinoplanes sp. nov. LDG1-01 isolated from lichen.</title>
        <authorList>
            <person name="Saeng-In P."/>
            <person name="Phongsopitanun W."/>
            <person name="Kanchanasin P."/>
            <person name="Yuki M."/>
            <person name="Kudo T."/>
            <person name="Ohkuma M."/>
            <person name="Tanasupawat S."/>
        </authorList>
    </citation>
    <scope>NUCLEOTIDE SEQUENCE [LARGE SCALE GENOMIC DNA]</scope>
    <source>
        <strain evidence="10 11">LDG1-01</strain>
    </source>
</reference>
<organism evidence="10 11">
    <name type="scientific">Paractinoplanes lichenicola</name>
    <dbReference type="NCBI Taxonomy" id="2802976"/>
    <lineage>
        <taxon>Bacteria</taxon>
        <taxon>Bacillati</taxon>
        <taxon>Actinomycetota</taxon>
        <taxon>Actinomycetes</taxon>
        <taxon>Micromonosporales</taxon>
        <taxon>Micromonosporaceae</taxon>
        <taxon>Paractinoplanes</taxon>
    </lineage>
</organism>
<evidence type="ECO:0000256" key="3">
    <source>
        <dbReference type="ARBA" id="ARBA00022679"/>
    </source>
</evidence>
<comment type="caution">
    <text evidence="10">The sequence shown here is derived from an EMBL/GenBank/DDBJ whole genome shotgun (WGS) entry which is preliminary data.</text>
</comment>
<feature type="transmembrane region" description="Helical" evidence="9">
    <location>
        <begin position="501"/>
        <end position="532"/>
    </location>
</feature>
<keyword evidence="2" id="KW-1003">Cell membrane</keyword>
<keyword evidence="4 9" id="KW-0812">Transmembrane</keyword>
<evidence type="ECO:0000313" key="10">
    <source>
        <dbReference type="EMBL" id="MBL7258457.1"/>
    </source>
</evidence>
<feature type="compositionally biased region" description="Polar residues" evidence="8">
    <location>
        <begin position="186"/>
        <end position="199"/>
    </location>
</feature>
<proteinExistence type="inferred from homology"/>
<evidence type="ECO:0000256" key="9">
    <source>
        <dbReference type="SAM" id="Phobius"/>
    </source>
</evidence>
<feature type="transmembrane region" description="Helical" evidence="9">
    <location>
        <begin position="365"/>
        <end position="384"/>
    </location>
</feature>
<gene>
    <name evidence="10" type="ORF">JKJ07_29515</name>
</gene>
<dbReference type="InterPro" id="IPR018584">
    <property type="entry name" value="GT87"/>
</dbReference>
<feature type="transmembrane region" description="Helical" evidence="9">
    <location>
        <begin position="312"/>
        <end position="330"/>
    </location>
</feature>
<evidence type="ECO:0000256" key="1">
    <source>
        <dbReference type="ARBA" id="ARBA00004651"/>
    </source>
</evidence>
<feature type="transmembrane region" description="Helical" evidence="9">
    <location>
        <begin position="286"/>
        <end position="306"/>
    </location>
</feature>
<feature type="compositionally biased region" description="Polar residues" evidence="8">
    <location>
        <begin position="110"/>
        <end position="130"/>
    </location>
</feature>
<evidence type="ECO:0000256" key="7">
    <source>
        <dbReference type="ARBA" id="ARBA00024033"/>
    </source>
</evidence>
<evidence type="ECO:0000256" key="4">
    <source>
        <dbReference type="ARBA" id="ARBA00022692"/>
    </source>
</evidence>
<evidence type="ECO:0000313" key="11">
    <source>
        <dbReference type="Proteomes" id="UP000598996"/>
    </source>
</evidence>
<feature type="transmembrane region" description="Helical" evidence="9">
    <location>
        <begin position="79"/>
        <end position="100"/>
    </location>
</feature>
<comment type="similarity">
    <text evidence="7">Belongs to the glycosyltransferase 87 family.</text>
</comment>
<dbReference type="Proteomes" id="UP000598996">
    <property type="component" value="Unassembled WGS sequence"/>
</dbReference>
<sequence>MGKRWIWLAAAIAGAVTVGVALGRPAQARLTDLSVYLGAVGGLADGDSLYDFTRGAAPFTYPPFAALIFTPLTWLPVPVVQVAWTLVTLATIAALATLVMRSSWTGLLSRAPDTNDQAPPSLNQAPQTRSPAAETRIRATTSLKTRNPTTTTLNPADETRSSTTATPSKETTSRSHAQETRDRATATHSPATASLNQALGTRGPATERRKRATTSPNHASETRSRATTSLSQAVGTRGLPADGRSGATTPLNIAAETRDPATTSLMRTGGVRGLARQVFDRATARVWGRAGMTAVAALALVLSAPVSSNLKYGQVSLFLVVLVLADLLLLRRTGWNGVLIGIAAAVKLTPLIFVPLLWFSGRRKAAVTAAMTFGGCALIGALALPGDSWRFWTGEIFHVSRLGYITGVGNQSLNGALMRLDVPDHARSVLVLVIGGGIVVAGLVRAVRLVDEGHWLGAAVVVGAASVVLSPVSWTHHQVWLVLAALLPIAGPGWARKAWPAIVLAVMILPVTALPMLSEVRLVLAIGVAALVPLYDGTRRWDGIRTPPTSAGGRRAVTVA</sequence>
<keyword evidence="11" id="KW-1185">Reference proteome</keyword>
<evidence type="ECO:0000256" key="5">
    <source>
        <dbReference type="ARBA" id="ARBA00022989"/>
    </source>
</evidence>